<dbReference type="AlphaFoldDB" id="A0A1H0RBD3"/>
<evidence type="ECO:0000313" key="1">
    <source>
        <dbReference type="EMBL" id="SDP26765.1"/>
    </source>
</evidence>
<dbReference type="Proteomes" id="UP000186456">
    <property type="component" value="Unassembled WGS sequence"/>
</dbReference>
<dbReference type="EMBL" id="FNJN01000006">
    <property type="protein sequence ID" value="SDP26765.1"/>
    <property type="molecule type" value="Genomic_DNA"/>
</dbReference>
<reference evidence="1 2" key="1">
    <citation type="submission" date="2016-10" db="EMBL/GenBank/DDBJ databases">
        <authorList>
            <person name="de Groot N.N."/>
        </authorList>
    </citation>
    <scope>NUCLEOTIDE SEQUENCE [LARGE SCALE GENOMIC DNA]</scope>
    <source>
        <strain evidence="1 2">StLB037</strain>
    </source>
</reference>
<gene>
    <name evidence="1" type="ORF">SAMN04487788_2792</name>
</gene>
<name>A0A1H0RBD3_MICTS</name>
<sequence length="45" mass="4547">MISRSDASASAPPGFLPDGDRDLFAINGHHFDLGGPIAPVAGDLA</sequence>
<proteinExistence type="predicted"/>
<organism evidence="1 2">
    <name type="scientific">Microbacterium testaceum (strain StLB037)</name>
    <dbReference type="NCBI Taxonomy" id="979556"/>
    <lineage>
        <taxon>Bacteria</taxon>
        <taxon>Bacillati</taxon>
        <taxon>Actinomycetota</taxon>
        <taxon>Actinomycetes</taxon>
        <taxon>Micrococcales</taxon>
        <taxon>Microbacteriaceae</taxon>
        <taxon>Microbacterium</taxon>
    </lineage>
</organism>
<protein>
    <submittedName>
        <fullName evidence="1">Uncharacterized protein</fullName>
    </submittedName>
</protein>
<accession>A0A1H0RBD3</accession>
<evidence type="ECO:0000313" key="2">
    <source>
        <dbReference type="Proteomes" id="UP000186456"/>
    </source>
</evidence>
<dbReference type="RefSeq" id="WP_176786380.1">
    <property type="nucleotide sequence ID" value="NZ_FNJN01000006.1"/>
</dbReference>